<sequence length="114" mass="12360">MKPDYSEPERFAAAQQALAGLIERVPKASELAPKARTPIAGHVLSCLRRDNLQALYFYQDPRGRHHADLLLRRTAPGLPRLIRLAGDGLASREAAEQAALQLVGAALARTQPGT</sequence>
<proteinExistence type="predicted"/>
<evidence type="ECO:0000313" key="2">
    <source>
        <dbReference type="Proteomes" id="UP001296873"/>
    </source>
</evidence>
<name>A0ABS1DA90_9PROT</name>
<dbReference type="Proteomes" id="UP001296873">
    <property type="component" value="Unassembled WGS sequence"/>
</dbReference>
<dbReference type="EMBL" id="NRRL01000006">
    <property type="protein sequence ID" value="MBK1667351.1"/>
    <property type="molecule type" value="Genomic_DNA"/>
</dbReference>
<accession>A0ABS1DA90</accession>
<gene>
    <name evidence="1" type="ORF">CKO28_04820</name>
</gene>
<comment type="caution">
    <text evidence="1">The sequence shown here is derived from an EMBL/GenBank/DDBJ whole genome shotgun (WGS) entry which is preliminary data.</text>
</comment>
<keyword evidence="2" id="KW-1185">Reference proteome</keyword>
<organism evidence="1 2">
    <name type="scientific">Rhodovibrio sodomensis</name>
    <dbReference type="NCBI Taxonomy" id="1088"/>
    <lineage>
        <taxon>Bacteria</taxon>
        <taxon>Pseudomonadati</taxon>
        <taxon>Pseudomonadota</taxon>
        <taxon>Alphaproteobacteria</taxon>
        <taxon>Rhodospirillales</taxon>
        <taxon>Rhodovibrionaceae</taxon>
        <taxon>Rhodovibrio</taxon>
    </lineage>
</organism>
<dbReference type="RefSeq" id="WP_200339422.1">
    <property type="nucleotide sequence ID" value="NZ_NRRL01000006.1"/>
</dbReference>
<evidence type="ECO:0000313" key="1">
    <source>
        <dbReference type="EMBL" id="MBK1667351.1"/>
    </source>
</evidence>
<protein>
    <submittedName>
        <fullName evidence="1">Uncharacterized protein</fullName>
    </submittedName>
</protein>
<reference evidence="1 2" key="1">
    <citation type="journal article" date="2020" name="Microorganisms">
        <title>Osmotic Adaptation and Compatible Solute Biosynthesis of Phototrophic Bacteria as Revealed from Genome Analyses.</title>
        <authorList>
            <person name="Imhoff J.F."/>
            <person name="Rahn T."/>
            <person name="Kunzel S."/>
            <person name="Keller A."/>
            <person name="Neulinger S.C."/>
        </authorList>
    </citation>
    <scope>NUCLEOTIDE SEQUENCE [LARGE SCALE GENOMIC DNA]</scope>
    <source>
        <strain evidence="1 2">DSM 9895</strain>
    </source>
</reference>